<reference evidence="2 3" key="1">
    <citation type="submission" date="2016-04" db="EMBL/GenBank/DDBJ databases">
        <title>A degradative enzymes factory behind the ericoid mycorrhizal symbiosis.</title>
        <authorList>
            <consortium name="DOE Joint Genome Institute"/>
            <person name="Martino E."/>
            <person name="Morin E."/>
            <person name="Grelet G."/>
            <person name="Kuo A."/>
            <person name="Kohler A."/>
            <person name="Daghino S."/>
            <person name="Barry K."/>
            <person name="Choi C."/>
            <person name="Cichocki N."/>
            <person name="Clum A."/>
            <person name="Copeland A."/>
            <person name="Hainaut M."/>
            <person name="Haridas S."/>
            <person name="Labutti K."/>
            <person name="Lindquist E."/>
            <person name="Lipzen A."/>
            <person name="Khouja H.-R."/>
            <person name="Murat C."/>
            <person name="Ohm R."/>
            <person name="Olson A."/>
            <person name="Spatafora J."/>
            <person name="Veneault-Fourrey C."/>
            <person name="Henrissat B."/>
            <person name="Grigoriev I."/>
            <person name="Martin F."/>
            <person name="Perotto S."/>
        </authorList>
    </citation>
    <scope>NUCLEOTIDE SEQUENCE [LARGE SCALE GENOMIC DNA]</scope>
    <source>
        <strain evidence="2 3">F</strain>
    </source>
</reference>
<evidence type="ECO:0000313" key="2">
    <source>
        <dbReference type="EMBL" id="PMD41618.1"/>
    </source>
</evidence>
<name>A0A2J6RSW8_HYAVF</name>
<evidence type="ECO:0000313" key="3">
    <source>
        <dbReference type="Proteomes" id="UP000235786"/>
    </source>
</evidence>
<protein>
    <submittedName>
        <fullName evidence="2">Uncharacterized protein</fullName>
    </submittedName>
</protein>
<accession>A0A2J6RSW8</accession>
<feature type="region of interest" description="Disordered" evidence="1">
    <location>
        <begin position="1"/>
        <end position="57"/>
    </location>
</feature>
<organism evidence="2 3">
    <name type="scientific">Hyaloscypha variabilis (strain UAMH 11265 / GT02V1 / F)</name>
    <name type="common">Meliniomyces variabilis</name>
    <dbReference type="NCBI Taxonomy" id="1149755"/>
    <lineage>
        <taxon>Eukaryota</taxon>
        <taxon>Fungi</taxon>
        <taxon>Dikarya</taxon>
        <taxon>Ascomycota</taxon>
        <taxon>Pezizomycotina</taxon>
        <taxon>Leotiomycetes</taxon>
        <taxon>Helotiales</taxon>
        <taxon>Hyaloscyphaceae</taxon>
        <taxon>Hyaloscypha</taxon>
        <taxon>Hyaloscypha variabilis</taxon>
    </lineage>
</organism>
<dbReference type="AlphaFoldDB" id="A0A2J6RSW8"/>
<dbReference type="Proteomes" id="UP000235786">
    <property type="component" value="Unassembled WGS sequence"/>
</dbReference>
<proteinExistence type="predicted"/>
<feature type="compositionally biased region" description="Low complexity" evidence="1">
    <location>
        <begin position="35"/>
        <end position="44"/>
    </location>
</feature>
<gene>
    <name evidence="2" type="ORF">L207DRAFT_511451</name>
</gene>
<sequence>MHNAERHPVSPFSHPSENRADPRSVPGSSKIDLLSVSSQSFSESGRTPPKVKFPTPV</sequence>
<dbReference type="EMBL" id="KZ613944">
    <property type="protein sequence ID" value="PMD41618.1"/>
    <property type="molecule type" value="Genomic_DNA"/>
</dbReference>
<keyword evidence="3" id="KW-1185">Reference proteome</keyword>
<evidence type="ECO:0000256" key="1">
    <source>
        <dbReference type="SAM" id="MobiDB-lite"/>
    </source>
</evidence>